<gene>
    <name evidence="9" type="ORF">METZ01_LOCUS120197</name>
</gene>
<evidence type="ECO:0000256" key="3">
    <source>
        <dbReference type="ARBA" id="ARBA00022692"/>
    </source>
</evidence>
<evidence type="ECO:0000256" key="6">
    <source>
        <dbReference type="ARBA" id="ARBA00023237"/>
    </source>
</evidence>
<keyword evidence="4" id="KW-0798">TonB box</keyword>
<dbReference type="InterPro" id="IPR000531">
    <property type="entry name" value="Beta-barrel_TonB"/>
</dbReference>
<dbReference type="AlphaFoldDB" id="A0A381XSZ0"/>
<dbReference type="InterPro" id="IPR039426">
    <property type="entry name" value="TonB-dep_rcpt-like"/>
</dbReference>
<dbReference type="PANTHER" id="PTHR47234:SF1">
    <property type="entry name" value="TONB-DEPENDENT RECEPTOR"/>
    <property type="match status" value="1"/>
</dbReference>
<dbReference type="InterPro" id="IPR012910">
    <property type="entry name" value="Plug_dom"/>
</dbReference>
<keyword evidence="2" id="KW-0813">Transport</keyword>
<evidence type="ECO:0008006" key="10">
    <source>
        <dbReference type="Google" id="ProtNLM"/>
    </source>
</evidence>
<evidence type="ECO:0000256" key="5">
    <source>
        <dbReference type="ARBA" id="ARBA00023136"/>
    </source>
</evidence>
<dbReference type="InterPro" id="IPR036942">
    <property type="entry name" value="Beta-barrel_TonB_sf"/>
</dbReference>
<dbReference type="GO" id="GO:0009279">
    <property type="term" value="C:cell outer membrane"/>
    <property type="evidence" value="ECO:0007669"/>
    <property type="project" value="UniProtKB-SubCell"/>
</dbReference>
<dbReference type="Gene3D" id="2.40.170.20">
    <property type="entry name" value="TonB-dependent receptor, beta-barrel domain"/>
    <property type="match status" value="1"/>
</dbReference>
<name>A0A381XSZ0_9ZZZZ</name>
<dbReference type="SUPFAM" id="SSF56935">
    <property type="entry name" value="Porins"/>
    <property type="match status" value="1"/>
</dbReference>
<evidence type="ECO:0000259" key="7">
    <source>
        <dbReference type="Pfam" id="PF00593"/>
    </source>
</evidence>
<feature type="domain" description="TonB-dependent receptor plug" evidence="8">
    <location>
        <begin position="52"/>
        <end position="165"/>
    </location>
</feature>
<dbReference type="EMBL" id="UINC01016112">
    <property type="protein sequence ID" value="SVA67343.1"/>
    <property type="molecule type" value="Genomic_DNA"/>
</dbReference>
<reference evidence="9" key="1">
    <citation type="submission" date="2018-05" db="EMBL/GenBank/DDBJ databases">
        <authorList>
            <person name="Lanie J.A."/>
            <person name="Ng W.-L."/>
            <person name="Kazmierczak K.M."/>
            <person name="Andrzejewski T.M."/>
            <person name="Davidsen T.M."/>
            <person name="Wayne K.J."/>
            <person name="Tettelin H."/>
            <person name="Glass J.I."/>
            <person name="Rusch D."/>
            <person name="Podicherti R."/>
            <person name="Tsui H.-C.T."/>
            <person name="Winkler M.E."/>
        </authorList>
    </citation>
    <scope>NUCLEOTIDE SEQUENCE</scope>
</reference>
<keyword evidence="5" id="KW-0472">Membrane</keyword>
<dbReference type="Gene3D" id="2.170.130.10">
    <property type="entry name" value="TonB-dependent receptor, plug domain"/>
    <property type="match status" value="1"/>
</dbReference>
<dbReference type="PROSITE" id="PS52016">
    <property type="entry name" value="TONB_DEPENDENT_REC_3"/>
    <property type="match status" value="1"/>
</dbReference>
<evidence type="ECO:0000259" key="8">
    <source>
        <dbReference type="Pfam" id="PF07715"/>
    </source>
</evidence>
<dbReference type="Pfam" id="PF00593">
    <property type="entry name" value="TonB_dep_Rec_b-barrel"/>
    <property type="match status" value="1"/>
</dbReference>
<sequence>MKTRFNLTKILALSALVAVFFAPSALIAADDDEADVEEIVVTGSRIKRDSINSAQVITTITAQDIEESQALITADALRLSTYNTFGSYPSTAGNSAMSNTTISLRGLGGGRTLVLMDGRRLPGSPHLGGSGAANINMIPTVSVDRIEIMPDGASAIYGSDAIAGVVNVITKKGFDGMDIQVRTGDRSRDDGMEMALSMLFGATNEKGYVTVALEHDERDEIYLKDRWYTAARADDSNGDGVIDLYFETYGLSWYSRNLADPVTGNIAAAPTCEGNIDGSTTPWWGPNFGGAAFGQGATTTGSYAGAQPRGICGYAWADIMVQEAGLFRDTFTSNVEHEINDNLTFYSRASFVRNESVGRFAPPAASYPGILPSDPANPYDVPVTGYWRWTEIGNRGMHFVDQSSDWVGEIRWEPSDKVEVTASHQVNKFYGTDIGRYYLDYAGLASNLYYDTPFGSADGLYALSATTVVEYDNHYEKTDIIAQISDLFELPGGSAAMVVGYEGFDNIYSAQYDKHSEGGYVGGSAGNSGAGTRSVDSYFAEVLFPVANGLEVNAAVRSDDYSDVGGNDSYKVGILWEGDKGTSIKANTGTGFRAPTMDTLYGVTTFSANTATDYLACANAGVSQSACASKQVSTLITSNPNLGAESSDSTVFSISQDLGELTPALENVSVRLDWYNIAMEDLISSVSTQDVLYSDFTNGNLLTNNYEYYASGGLKGDGSAAGAPVGTGTSSACPAGAAYYKRMGTSPALYTIRSCANGRIDYVGASYANQGEYEVEGYDIFVDYTVEFGGGDLDVTLEYSHVTDYGGAPFIGSSAHQNNAGFNGLPEDRYNLLLNYTWGNYGIGITNRHIGDFAFNSNCADDADGGLCTKAGPYQDKYDTIDIQARADFGKYGTISIGVINASDKDP</sequence>
<organism evidence="9">
    <name type="scientific">marine metagenome</name>
    <dbReference type="NCBI Taxonomy" id="408172"/>
    <lineage>
        <taxon>unclassified sequences</taxon>
        <taxon>metagenomes</taxon>
        <taxon>ecological metagenomes</taxon>
    </lineage>
</organism>
<evidence type="ECO:0000256" key="4">
    <source>
        <dbReference type="ARBA" id="ARBA00023077"/>
    </source>
</evidence>
<keyword evidence="3" id="KW-0812">Transmembrane</keyword>
<dbReference type="InterPro" id="IPR037066">
    <property type="entry name" value="Plug_dom_sf"/>
</dbReference>
<evidence type="ECO:0000313" key="9">
    <source>
        <dbReference type="EMBL" id="SVA67343.1"/>
    </source>
</evidence>
<protein>
    <recommendedName>
        <fullName evidence="10">TonB-dependent receptor plug domain-containing protein</fullName>
    </recommendedName>
</protein>
<accession>A0A381XSZ0</accession>
<evidence type="ECO:0000256" key="1">
    <source>
        <dbReference type="ARBA" id="ARBA00004571"/>
    </source>
</evidence>
<keyword evidence="6" id="KW-0998">Cell outer membrane</keyword>
<proteinExistence type="predicted"/>
<feature type="non-terminal residue" evidence="9">
    <location>
        <position position="907"/>
    </location>
</feature>
<feature type="domain" description="TonB-dependent receptor-like beta-barrel" evidence="7">
    <location>
        <begin position="339"/>
        <end position="901"/>
    </location>
</feature>
<dbReference type="Pfam" id="PF07715">
    <property type="entry name" value="Plug"/>
    <property type="match status" value="1"/>
</dbReference>
<evidence type="ECO:0000256" key="2">
    <source>
        <dbReference type="ARBA" id="ARBA00022448"/>
    </source>
</evidence>
<comment type="subcellular location">
    <subcellularLocation>
        <location evidence="1">Cell outer membrane</location>
        <topology evidence="1">Multi-pass membrane protein</topology>
    </subcellularLocation>
</comment>
<dbReference type="PANTHER" id="PTHR47234">
    <property type="match status" value="1"/>
</dbReference>